<comment type="caution">
    <text evidence="2">The sequence shown here is derived from an EMBL/GenBank/DDBJ whole genome shotgun (WGS) entry which is preliminary data.</text>
</comment>
<dbReference type="OrthoDB" id="2449457at2"/>
<gene>
    <name evidence="2" type="ORF">AWH48_00760</name>
</gene>
<dbReference type="Proteomes" id="UP000077271">
    <property type="component" value="Unassembled WGS sequence"/>
</dbReference>
<dbReference type="Pfam" id="PF10026">
    <property type="entry name" value="DUF2268"/>
    <property type="match status" value="1"/>
</dbReference>
<dbReference type="InterPro" id="IPR018728">
    <property type="entry name" value="DUF2268"/>
</dbReference>
<name>A0A177L1Y4_9BACI</name>
<evidence type="ECO:0000259" key="1">
    <source>
        <dbReference type="Pfam" id="PF10026"/>
    </source>
</evidence>
<sequence>MSVIETQTWLNTFVKACKEQQSREPYFIQCETLCGPLEDWFPKISAEELHYHLLEQGLFEPEEWKEIATTVQKMGKNNAWRLVNQEYKRLKKKWNGPEAPIFIYPIKNARLSASKNRIKKNGVTVMGAIFLFLSPDLVKEEIKAIFAHEYNHVCRLAYLNVENEKLTLKDSLIIEGLGEFAVKELYGEKWLAPWAHLYSFEEIVGLWKRHFVPSLTTMGKEKHDLFLYGNNRQLPKWIGYYIGFQIVDSYQMLHGPFKNNELYAKTSEELIAGSKFPYK</sequence>
<reference evidence="2 3" key="1">
    <citation type="submission" date="2016-01" db="EMBL/GenBank/DDBJ databases">
        <title>Investigation of taxonomic status of Bacillus aminovorans.</title>
        <authorList>
            <person name="Verma A."/>
            <person name="Pal Y."/>
            <person name="Krishnamurthi S."/>
        </authorList>
    </citation>
    <scope>NUCLEOTIDE SEQUENCE [LARGE SCALE GENOMIC DNA]</scope>
    <source>
        <strain evidence="2 3">DSM 4337</strain>
    </source>
</reference>
<dbReference type="AlphaFoldDB" id="A0A177L1Y4"/>
<evidence type="ECO:0000313" key="2">
    <source>
        <dbReference type="EMBL" id="OAH59669.1"/>
    </source>
</evidence>
<dbReference type="RefSeq" id="WP_063974278.1">
    <property type="nucleotide sequence ID" value="NZ_LQWZ01000001.1"/>
</dbReference>
<protein>
    <recommendedName>
        <fullName evidence="1">DUF2268 domain-containing protein</fullName>
    </recommendedName>
</protein>
<dbReference type="EMBL" id="LQWZ01000001">
    <property type="protein sequence ID" value="OAH59669.1"/>
    <property type="molecule type" value="Genomic_DNA"/>
</dbReference>
<proteinExistence type="predicted"/>
<feature type="domain" description="DUF2268" evidence="1">
    <location>
        <begin position="80"/>
        <end position="252"/>
    </location>
</feature>
<organism evidence="2 3">
    <name type="scientific">Domibacillus aminovorans</name>
    <dbReference type="NCBI Taxonomy" id="29332"/>
    <lineage>
        <taxon>Bacteria</taxon>
        <taxon>Bacillati</taxon>
        <taxon>Bacillota</taxon>
        <taxon>Bacilli</taxon>
        <taxon>Bacillales</taxon>
        <taxon>Bacillaceae</taxon>
        <taxon>Domibacillus</taxon>
    </lineage>
</organism>
<evidence type="ECO:0000313" key="3">
    <source>
        <dbReference type="Proteomes" id="UP000077271"/>
    </source>
</evidence>
<accession>A0A177L1Y4</accession>